<comment type="similarity">
    <text evidence="1">Belongs to the ParB family.</text>
</comment>
<dbReference type="PANTHER" id="PTHR33375:SF1">
    <property type="entry name" value="CHROMOSOME-PARTITIONING PROTEIN PARB-RELATED"/>
    <property type="match status" value="1"/>
</dbReference>
<keyword evidence="4" id="KW-1185">Reference proteome</keyword>
<dbReference type="Gene3D" id="1.10.10.2830">
    <property type="match status" value="1"/>
</dbReference>
<dbReference type="InterPro" id="IPR050336">
    <property type="entry name" value="Chromosome_partition/occlusion"/>
</dbReference>
<dbReference type="InterPro" id="IPR004437">
    <property type="entry name" value="ParB/RepB/Spo0J"/>
</dbReference>
<reference evidence="4" key="1">
    <citation type="submission" date="2017-10" db="EMBL/GenBank/DDBJ databases">
        <title>Completed PacBio SMRT sequence of Methylosinus trichosporium OB3b reveals presence of a third large plasmid.</title>
        <authorList>
            <person name="Charles T.C."/>
            <person name="Lynch M.D.J."/>
            <person name="Heil J.R."/>
            <person name="Cheng J."/>
        </authorList>
    </citation>
    <scope>NUCLEOTIDE SEQUENCE [LARGE SCALE GENOMIC DNA]</scope>
    <source>
        <strain evidence="4">OB3b</strain>
        <plasmid evidence="4">pob3b3</plasmid>
    </source>
</reference>
<dbReference type="EMBL" id="CP023740">
    <property type="protein sequence ID" value="ATQ70987.1"/>
    <property type="molecule type" value="Genomic_DNA"/>
</dbReference>
<dbReference type="InterPro" id="IPR036086">
    <property type="entry name" value="ParB/Sulfiredoxin_sf"/>
</dbReference>
<organism evidence="3 4">
    <name type="scientific">Methylosinus trichosporium (strain ATCC 35070 / NCIMB 11131 / UNIQEM 75 / OB3b)</name>
    <dbReference type="NCBI Taxonomy" id="595536"/>
    <lineage>
        <taxon>Bacteria</taxon>
        <taxon>Pseudomonadati</taxon>
        <taxon>Pseudomonadota</taxon>
        <taxon>Alphaproteobacteria</taxon>
        <taxon>Hyphomicrobiales</taxon>
        <taxon>Methylocystaceae</taxon>
        <taxon>Methylosinus</taxon>
    </lineage>
</organism>
<dbReference type="Pfam" id="PF07506">
    <property type="entry name" value="RepB"/>
    <property type="match status" value="1"/>
</dbReference>
<dbReference type="InterPro" id="IPR037972">
    <property type="entry name" value="RepB_N"/>
</dbReference>
<dbReference type="SUPFAM" id="SSF110849">
    <property type="entry name" value="ParB/Sulfiredoxin"/>
    <property type="match status" value="1"/>
</dbReference>
<dbReference type="Pfam" id="PF02195">
    <property type="entry name" value="ParB_N"/>
    <property type="match status" value="1"/>
</dbReference>
<dbReference type="GO" id="GO:0005694">
    <property type="term" value="C:chromosome"/>
    <property type="evidence" value="ECO:0007669"/>
    <property type="project" value="TreeGrafter"/>
</dbReference>
<dbReference type="NCBIfam" id="TIGR03454">
    <property type="entry name" value="partition_RepB"/>
    <property type="match status" value="1"/>
</dbReference>
<dbReference type="STRING" id="595536.GCA_000178815_00109"/>
<feature type="domain" description="ParB-like N-terminal" evidence="2">
    <location>
        <begin position="58"/>
        <end position="149"/>
    </location>
</feature>
<dbReference type="Gene3D" id="3.90.1530.30">
    <property type="match status" value="1"/>
</dbReference>
<gene>
    <name evidence="3" type="primary">repB</name>
    <name evidence="3" type="ORF">CQW49_23880</name>
</gene>
<dbReference type="NCBIfam" id="TIGR00180">
    <property type="entry name" value="parB_part"/>
    <property type="match status" value="1"/>
</dbReference>
<dbReference type="Proteomes" id="UP000230709">
    <property type="component" value="Plasmid pOB3b3"/>
</dbReference>
<protein>
    <submittedName>
        <fullName evidence="3">Plasmid partitioning protein RepB</fullName>
    </submittedName>
</protein>
<evidence type="ECO:0000259" key="2">
    <source>
        <dbReference type="SMART" id="SM00470"/>
    </source>
</evidence>
<evidence type="ECO:0000256" key="1">
    <source>
        <dbReference type="ARBA" id="ARBA00006295"/>
    </source>
</evidence>
<proteinExistence type="inferred from homology"/>
<name>A0A2D2D7K4_METT3</name>
<dbReference type="PANTHER" id="PTHR33375">
    <property type="entry name" value="CHROMOSOME-PARTITIONING PROTEIN PARB-RELATED"/>
    <property type="match status" value="1"/>
</dbReference>
<dbReference type="CDD" id="cd16405">
    <property type="entry name" value="RepB_like_N"/>
    <property type="match status" value="1"/>
</dbReference>
<evidence type="ECO:0000313" key="3">
    <source>
        <dbReference type="EMBL" id="ATQ70987.1"/>
    </source>
</evidence>
<sequence length="333" mass="36507">MGESLKRPSILSKLGSTEPAIDTPQLHSVASQPRQRVVSTAITGLSRSLDDLTADSVTTLDAGLIDPSPFGDRLEQDQEAFNLLVASIEAEGQKIPVLVRPHPEKDGRYQLAYGHRRLQALKSLDRKVRAFIRPLTDAELILEQGAENGGREALTWIERALFAKEMEAQGLTSKAVWTTLGVDRTGLSKMRSVVEAVPRDIIRAIGRAPGVGQPRWQDLASAFSTEGAIDRASTVIARTTFASMASDQRFLAVLKALDEGRRASATYVERKEITSSTGKQIAYVSWTAKGHTFAIHKSESQFSTWLTENLPDLYKRFQEGSASEPPDVAISQH</sequence>
<dbReference type="InterPro" id="IPR003115">
    <property type="entry name" value="ParB_N"/>
</dbReference>
<dbReference type="SMART" id="SM00470">
    <property type="entry name" value="ParB"/>
    <property type="match status" value="1"/>
</dbReference>
<dbReference type="AlphaFoldDB" id="A0A2D2D7K4"/>
<dbReference type="GO" id="GO:0007059">
    <property type="term" value="P:chromosome segregation"/>
    <property type="evidence" value="ECO:0007669"/>
    <property type="project" value="TreeGrafter"/>
</dbReference>
<dbReference type="KEGG" id="mtw:CQW49_23880"/>
<dbReference type="InterPro" id="IPR011111">
    <property type="entry name" value="Plasmid_RepB"/>
</dbReference>
<dbReference type="InterPro" id="IPR017819">
    <property type="entry name" value="Plasmid_partition_RepB"/>
</dbReference>
<geneLocation type="plasmid" evidence="4">
    <name>pob3b3</name>
</geneLocation>
<dbReference type="GO" id="GO:0003677">
    <property type="term" value="F:DNA binding"/>
    <property type="evidence" value="ECO:0007669"/>
    <property type="project" value="InterPro"/>
</dbReference>
<evidence type="ECO:0000313" key="4">
    <source>
        <dbReference type="Proteomes" id="UP000230709"/>
    </source>
</evidence>
<accession>A0A2D2D7K4</accession>
<keyword evidence="3" id="KW-0614">Plasmid</keyword>
<dbReference type="SUPFAM" id="SSF109709">
    <property type="entry name" value="KorB DNA-binding domain-like"/>
    <property type="match status" value="1"/>
</dbReference>